<organism evidence="2 3">
    <name type="scientific">Haemaphysalis longicornis</name>
    <name type="common">Bush tick</name>
    <dbReference type="NCBI Taxonomy" id="44386"/>
    <lineage>
        <taxon>Eukaryota</taxon>
        <taxon>Metazoa</taxon>
        <taxon>Ecdysozoa</taxon>
        <taxon>Arthropoda</taxon>
        <taxon>Chelicerata</taxon>
        <taxon>Arachnida</taxon>
        <taxon>Acari</taxon>
        <taxon>Parasitiformes</taxon>
        <taxon>Ixodida</taxon>
        <taxon>Ixodoidea</taxon>
        <taxon>Ixodidae</taxon>
        <taxon>Haemaphysalinae</taxon>
        <taxon>Haemaphysalis</taxon>
    </lineage>
</organism>
<accession>A0A9J6G0R6</accession>
<feature type="domain" description="Kinesin-like KIF1-type" evidence="1">
    <location>
        <begin position="93"/>
        <end position="132"/>
    </location>
</feature>
<protein>
    <recommendedName>
        <fullName evidence="1">Kinesin-like KIF1-type domain-containing protein</fullName>
    </recommendedName>
</protein>
<dbReference type="Proteomes" id="UP000821853">
    <property type="component" value="Chromosome 2"/>
</dbReference>
<gene>
    <name evidence="2" type="ORF">HPB48_004328</name>
</gene>
<dbReference type="AlphaFoldDB" id="A0A9J6G0R6"/>
<dbReference type="SUPFAM" id="SSF49562">
    <property type="entry name" value="C2 domain (Calcium/lipid-binding domain, CaLB)"/>
    <property type="match status" value="1"/>
</dbReference>
<reference evidence="2 3" key="1">
    <citation type="journal article" date="2020" name="Cell">
        <title>Large-Scale Comparative Analyses of Tick Genomes Elucidate Their Genetic Diversity and Vector Capacities.</title>
        <authorList>
            <consortium name="Tick Genome and Microbiome Consortium (TIGMIC)"/>
            <person name="Jia N."/>
            <person name="Wang J."/>
            <person name="Shi W."/>
            <person name="Du L."/>
            <person name="Sun Y."/>
            <person name="Zhan W."/>
            <person name="Jiang J.F."/>
            <person name="Wang Q."/>
            <person name="Zhang B."/>
            <person name="Ji P."/>
            <person name="Bell-Sakyi L."/>
            <person name="Cui X.M."/>
            <person name="Yuan T.T."/>
            <person name="Jiang B.G."/>
            <person name="Yang W.F."/>
            <person name="Lam T.T."/>
            <person name="Chang Q.C."/>
            <person name="Ding S.J."/>
            <person name="Wang X.J."/>
            <person name="Zhu J.G."/>
            <person name="Ruan X.D."/>
            <person name="Zhao L."/>
            <person name="Wei J.T."/>
            <person name="Ye R.Z."/>
            <person name="Que T.C."/>
            <person name="Du C.H."/>
            <person name="Zhou Y.H."/>
            <person name="Cheng J.X."/>
            <person name="Dai P.F."/>
            <person name="Guo W.B."/>
            <person name="Han X.H."/>
            <person name="Huang E.J."/>
            <person name="Li L.F."/>
            <person name="Wei W."/>
            <person name="Gao Y.C."/>
            <person name="Liu J.Z."/>
            <person name="Shao H.Z."/>
            <person name="Wang X."/>
            <person name="Wang C.C."/>
            <person name="Yang T.C."/>
            <person name="Huo Q.B."/>
            <person name="Li W."/>
            <person name="Chen H.Y."/>
            <person name="Chen S.E."/>
            <person name="Zhou L.G."/>
            <person name="Ni X.B."/>
            <person name="Tian J.H."/>
            <person name="Sheng Y."/>
            <person name="Liu T."/>
            <person name="Pan Y.S."/>
            <person name="Xia L.Y."/>
            <person name="Li J."/>
            <person name="Zhao F."/>
            <person name="Cao W.C."/>
        </authorList>
    </citation>
    <scope>NUCLEOTIDE SEQUENCE [LARGE SCALE GENOMIC DNA]</scope>
    <source>
        <strain evidence="2">HaeL-2018</strain>
    </source>
</reference>
<dbReference type="Pfam" id="PF12423">
    <property type="entry name" value="KIF1B"/>
    <property type="match status" value="1"/>
</dbReference>
<keyword evidence="3" id="KW-1185">Reference proteome</keyword>
<evidence type="ECO:0000259" key="1">
    <source>
        <dbReference type="Pfam" id="PF12423"/>
    </source>
</evidence>
<dbReference type="VEuPathDB" id="VectorBase:HLOH_065208"/>
<evidence type="ECO:0000313" key="2">
    <source>
        <dbReference type="EMBL" id="KAH9368829.1"/>
    </source>
</evidence>
<sequence length="373" mass="42572">MAQEEIALRAGIKLQEDDSLETALLNRDLIEVLPKIDEANAMSSELDRGVHFEVLLVSPQLLGKQLGRTEVYVRVRNLKSEQEFDWTKEKFLSRVYAMKEMYNKHENGEEWEVDEDRDPFLEDPNSEVRIGTVQVYLQPLAYMVDLKEQLEIINFKGQEAGILNVEMIPCSDSGREYTEEDNVYLDSPGELVGRDLNFVVRILHCRSLPKRFTDIRCKYRMFKDKEDTVTEAVSGTSDPDFNHTKTFSYRPATVELVEYLSDSYVAISVWGVQVEPVPAEGIRPKGRMLKQNFQEDLLNQTNVLMNGFRINGRENLRRLVESAEAHHQKRVPVSVVKDLLLVSSAEAGEKIISKLEGFDDTGRTKGSSTCTVS</sequence>
<dbReference type="InterPro" id="IPR022140">
    <property type="entry name" value="Kinesin-like_KIF1-typ"/>
</dbReference>
<dbReference type="EMBL" id="JABSTR010000004">
    <property type="protein sequence ID" value="KAH9368829.1"/>
    <property type="molecule type" value="Genomic_DNA"/>
</dbReference>
<proteinExistence type="predicted"/>
<evidence type="ECO:0000313" key="3">
    <source>
        <dbReference type="Proteomes" id="UP000821853"/>
    </source>
</evidence>
<comment type="caution">
    <text evidence="2">The sequence shown here is derived from an EMBL/GenBank/DDBJ whole genome shotgun (WGS) entry which is preliminary data.</text>
</comment>
<name>A0A9J6G0R6_HAELO</name>
<dbReference type="OMA" id="MYNKHEN"/>
<dbReference type="InterPro" id="IPR035892">
    <property type="entry name" value="C2_domain_sf"/>
</dbReference>
<dbReference type="OrthoDB" id="3176171at2759"/>